<dbReference type="InterPro" id="IPR018712">
    <property type="entry name" value="Tle1-like_cat"/>
</dbReference>
<gene>
    <name evidence="2" type="ORF">FGG08_002517</name>
</gene>
<reference evidence="2" key="1">
    <citation type="submission" date="2021-03" db="EMBL/GenBank/DDBJ databases">
        <title>Comparative genomics and phylogenomic investigation of the class Geoglossomycetes provide insights into ecological specialization and systematics.</title>
        <authorList>
            <person name="Melie T."/>
            <person name="Pirro S."/>
            <person name="Miller A.N."/>
            <person name="Quandt A."/>
        </authorList>
    </citation>
    <scope>NUCLEOTIDE SEQUENCE</scope>
    <source>
        <strain evidence="2">GBOQ0MN5Z8</strain>
    </source>
</reference>
<comment type="caution">
    <text evidence="2">The sequence shown here is derived from an EMBL/GenBank/DDBJ whole genome shotgun (WGS) entry which is preliminary data.</text>
</comment>
<protein>
    <recommendedName>
        <fullName evidence="1">T6SS Phospholipase effector Tle1-like catalytic domain-containing protein</fullName>
    </recommendedName>
</protein>
<dbReference type="AlphaFoldDB" id="A0A9P8I9J4"/>
<feature type="domain" description="T6SS Phospholipase effector Tle1-like catalytic" evidence="1">
    <location>
        <begin position="17"/>
        <end position="271"/>
    </location>
</feature>
<name>A0A9P8I9J4_9PEZI</name>
<dbReference type="Proteomes" id="UP000698800">
    <property type="component" value="Unassembled WGS sequence"/>
</dbReference>
<evidence type="ECO:0000259" key="1">
    <source>
        <dbReference type="Pfam" id="PF09994"/>
    </source>
</evidence>
<dbReference type="EMBL" id="JAGHQL010000038">
    <property type="protein sequence ID" value="KAH0543172.1"/>
    <property type="molecule type" value="Genomic_DNA"/>
</dbReference>
<dbReference type="PANTHER" id="PTHR33840:SF16">
    <property type="entry name" value="DUF2235 DOMAIN-CONTAINING PROTEIN"/>
    <property type="match status" value="1"/>
</dbReference>
<evidence type="ECO:0000313" key="3">
    <source>
        <dbReference type="Proteomes" id="UP000698800"/>
    </source>
</evidence>
<organism evidence="2 3">
    <name type="scientific">Glutinoglossum americanum</name>
    <dbReference type="NCBI Taxonomy" id="1670608"/>
    <lineage>
        <taxon>Eukaryota</taxon>
        <taxon>Fungi</taxon>
        <taxon>Dikarya</taxon>
        <taxon>Ascomycota</taxon>
        <taxon>Pezizomycotina</taxon>
        <taxon>Geoglossomycetes</taxon>
        <taxon>Geoglossales</taxon>
        <taxon>Geoglossaceae</taxon>
        <taxon>Glutinoglossum</taxon>
    </lineage>
</organism>
<dbReference type="InterPro" id="IPR029058">
    <property type="entry name" value="AB_hydrolase_fold"/>
</dbReference>
<sequence length="402" mass="45155">MAGPGDVHTLTRPGVQVRYADGVGLGSTFLNYLFNGATGHSIAEECTNAYRYIVENYMPGYEIWMFGLSRGAFTVRCVAGMINNCGIVMPIRNNAGAIDRDRTGELCEEVYKLYRSPYEINHPKSQQMQTFRANRSHSTPTPIKFMGLFDTVGSLGIPRFTGGVGFEWPEFYDQVVSSVVEHVYHAVSLHDRLWLFQPCLAFSGPGPNPNPTIHEMWFPGAHYDLGRQRFRFFRAGTNWFEGKLFGLLNLLANTIEPNHVLSDLVLRWMLESIAQHDPAGAVIQNIPLQLSTITDSIWRAQNTGDGDVYNNALDYIPFGNLVRSISSIGGLFGNTVESILSVKSILQILLAVRDRAIPDSTAQVYPYQTPDAALGQNTIEQLADMDARRYPSRTYQYFRQYR</sequence>
<dbReference type="Pfam" id="PF09994">
    <property type="entry name" value="T6SS_Tle1-like_cat"/>
    <property type="match status" value="1"/>
</dbReference>
<proteinExistence type="predicted"/>
<dbReference type="OrthoDB" id="59699at2759"/>
<dbReference type="PANTHER" id="PTHR33840">
    <property type="match status" value="1"/>
</dbReference>
<keyword evidence="3" id="KW-1185">Reference proteome</keyword>
<evidence type="ECO:0000313" key="2">
    <source>
        <dbReference type="EMBL" id="KAH0543172.1"/>
    </source>
</evidence>
<dbReference type="SUPFAM" id="SSF53474">
    <property type="entry name" value="alpha/beta-Hydrolases"/>
    <property type="match status" value="1"/>
</dbReference>
<accession>A0A9P8I9J4</accession>